<organism evidence="1 2">
    <name type="scientific">Mariniphaga anaerophila</name>
    <dbReference type="NCBI Taxonomy" id="1484053"/>
    <lineage>
        <taxon>Bacteria</taxon>
        <taxon>Pseudomonadati</taxon>
        <taxon>Bacteroidota</taxon>
        <taxon>Bacteroidia</taxon>
        <taxon>Marinilabiliales</taxon>
        <taxon>Prolixibacteraceae</taxon>
        <taxon>Mariniphaga</taxon>
    </lineage>
</organism>
<dbReference type="OrthoDB" id="1123214at2"/>
<evidence type="ECO:0000313" key="2">
    <source>
        <dbReference type="Proteomes" id="UP000184164"/>
    </source>
</evidence>
<dbReference type="Proteomes" id="UP000184164">
    <property type="component" value="Unassembled WGS sequence"/>
</dbReference>
<dbReference type="EMBL" id="FQUM01000001">
    <property type="protein sequence ID" value="SHE37698.1"/>
    <property type="molecule type" value="Genomic_DNA"/>
</dbReference>
<gene>
    <name evidence="1" type="ORF">SAMN05444274_101207</name>
</gene>
<keyword evidence="2" id="KW-1185">Reference proteome</keyword>
<reference evidence="1 2" key="1">
    <citation type="submission" date="2016-11" db="EMBL/GenBank/DDBJ databases">
        <authorList>
            <person name="Jaros S."/>
            <person name="Januszkiewicz K."/>
            <person name="Wedrychowicz H."/>
        </authorList>
    </citation>
    <scope>NUCLEOTIDE SEQUENCE [LARGE SCALE GENOMIC DNA]</scope>
    <source>
        <strain evidence="1 2">DSM 26910</strain>
    </source>
</reference>
<dbReference type="STRING" id="1484053.SAMN05444274_101207"/>
<proteinExistence type="predicted"/>
<accession>A0A1M4SZM9</accession>
<sequence>MKKIGVTLILVMLVVVTSIAQPGQRSFDPAEMAKRQTEQIKKAVDLNEKQEKKVSDLFVETGEKMKALRDENQGGDFEKMREKMNEIRAEQDKKMKEILTEEQWSKYQKFQEERRAQRRDRRPGNRR</sequence>
<dbReference type="RefSeq" id="WP_072998134.1">
    <property type="nucleotide sequence ID" value="NZ_FQUM01000001.1"/>
</dbReference>
<evidence type="ECO:0008006" key="3">
    <source>
        <dbReference type="Google" id="ProtNLM"/>
    </source>
</evidence>
<protein>
    <recommendedName>
        <fullName evidence="3">LTXXQ motif family protein</fullName>
    </recommendedName>
</protein>
<dbReference type="AlphaFoldDB" id="A0A1M4SZM9"/>
<name>A0A1M4SZM9_9BACT</name>
<evidence type="ECO:0000313" key="1">
    <source>
        <dbReference type="EMBL" id="SHE37698.1"/>
    </source>
</evidence>